<dbReference type="GeneID" id="70186820"/>
<dbReference type="Proteomes" id="UP000756346">
    <property type="component" value="Unassembled WGS sequence"/>
</dbReference>
<feature type="region of interest" description="Disordered" evidence="1">
    <location>
        <begin position="150"/>
        <end position="176"/>
    </location>
</feature>
<name>A0A9P8XWL8_9PEZI</name>
<dbReference type="OrthoDB" id="10492149at2759"/>
<evidence type="ECO:0000256" key="1">
    <source>
        <dbReference type="SAM" id="MobiDB-lite"/>
    </source>
</evidence>
<evidence type="ECO:0000313" key="3">
    <source>
        <dbReference type="Proteomes" id="UP000756346"/>
    </source>
</evidence>
<dbReference type="AlphaFoldDB" id="A0A9P8XWL8"/>
<feature type="region of interest" description="Disordered" evidence="1">
    <location>
        <begin position="1"/>
        <end position="122"/>
    </location>
</feature>
<dbReference type="EMBL" id="JAGTJQ010000010">
    <property type="protein sequence ID" value="KAH7021530.1"/>
    <property type="molecule type" value="Genomic_DNA"/>
</dbReference>
<reference evidence="2" key="1">
    <citation type="journal article" date="2021" name="Nat. Commun.">
        <title>Genetic determinants of endophytism in the Arabidopsis root mycobiome.</title>
        <authorList>
            <person name="Mesny F."/>
            <person name="Miyauchi S."/>
            <person name="Thiergart T."/>
            <person name="Pickel B."/>
            <person name="Atanasova L."/>
            <person name="Karlsson M."/>
            <person name="Huettel B."/>
            <person name="Barry K.W."/>
            <person name="Haridas S."/>
            <person name="Chen C."/>
            <person name="Bauer D."/>
            <person name="Andreopoulos W."/>
            <person name="Pangilinan J."/>
            <person name="LaButti K."/>
            <person name="Riley R."/>
            <person name="Lipzen A."/>
            <person name="Clum A."/>
            <person name="Drula E."/>
            <person name="Henrissat B."/>
            <person name="Kohler A."/>
            <person name="Grigoriev I.V."/>
            <person name="Martin F.M."/>
            <person name="Hacquard S."/>
        </authorList>
    </citation>
    <scope>NUCLEOTIDE SEQUENCE</scope>
    <source>
        <strain evidence="2">MPI-CAGE-CH-0230</strain>
    </source>
</reference>
<comment type="caution">
    <text evidence="2">The sequence shown here is derived from an EMBL/GenBank/DDBJ whole genome shotgun (WGS) entry which is preliminary data.</text>
</comment>
<evidence type="ECO:0000313" key="2">
    <source>
        <dbReference type="EMBL" id="KAH7021530.1"/>
    </source>
</evidence>
<gene>
    <name evidence="2" type="ORF">B0I36DRAFT_354179</name>
</gene>
<protein>
    <submittedName>
        <fullName evidence="2">Uncharacterized protein</fullName>
    </submittedName>
</protein>
<organism evidence="2 3">
    <name type="scientific">Microdochium trichocladiopsis</name>
    <dbReference type="NCBI Taxonomy" id="1682393"/>
    <lineage>
        <taxon>Eukaryota</taxon>
        <taxon>Fungi</taxon>
        <taxon>Dikarya</taxon>
        <taxon>Ascomycota</taxon>
        <taxon>Pezizomycotina</taxon>
        <taxon>Sordariomycetes</taxon>
        <taxon>Xylariomycetidae</taxon>
        <taxon>Xylariales</taxon>
        <taxon>Microdochiaceae</taxon>
        <taxon>Microdochium</taxon>
    </lineage>
</organism>
<keyword evidence="3" id="KW-1185">Reference proteome</keyword>
<accession>A0A9P8XWL8</accession>
<proteinExistence type="predicted"/>
<sequence>MAKDIAPKAGNSSFSETPQAKRPMEVVQYHVPQPNEGSRHAGSPTSAHVAKNPNLASSGGLARAAVPTSHEPRACVSAPQSNLSASPAVRSVDSHSGDLQPEAAKNEKSSAPGEVVNQPSTYQKVSTSEQQILEGHKMSLGSVLQNSIVPESHGSKRAADEEGTLSRTKRQKGDGIKVEVSRQRYDPIINLTLSKDSETGHIKYYTSWAPSFVPPSSFRCDKPWNKLETPVSKMHGKAGVSKLYEALNLDKLFSSKGHPTDDIKAFYIDLNEEEGLRVLVDWQDTEVNLQDLDLAGRNKLEERFHELSVFCLTIELVFHIVTVL</sequence>
<dbReference type="RefSeq" id="XP_046007731.1">
    <property type="nucleotide sequence ID" value="XM_046157274.1"/>
</dbReference>